<feature type="compositionally biased region" description="Low complexity" evidence="1">
    <location>
        <begin position="179"/>
        <end position="192"/>
    </location>
</feature>
<sequence>MSRDVFYSSDPTDRQGALPGAGGETQSPGSASAPGTMRRRRSGMAYIRDGASRRGMYASPSMYESKEAHADTHLWGGMPDPMDYNHDLYRSWRSPRMPGLASAEAASRTLPPWRMVGSHAKYPLSAHDASFMRFEPSAYPSYAASSVPTLGSSSQSSSSPLFSESATTASRSIDTPLQSGFPEPSFSGGSPSMATHSSPRLSRTQPRRPPMPSPDSHLHGLGVSFQTKDPSVLTRRVVTEPPRLARSPSHSGVVSTPTAPPPRAHTRRQTISDASSHLHKQAWHRDDASPASHSGLERWFPGLMYAFEPSYGSPHTPAQLVPTTPPAAMPEGELTEWAALALSTHPASPPLRSLQLVSKYFGDESLQDTPTGPPARSSRRGSAGDLHGLYIHMSPSLSVPDDDDLYDHSSSSPSTPVPASRTRLRPLHLAEMHGLEQPGMSRRSPPRFKYEDERGTRSPWMSDRTHSSRSRVPYHVLHPRPEKPIADPDAVRLFWFGFLGMPWLWIFGGWCAGDHAMLLSPWSPPSFASYRVGLHPYGPPFAMSMCMKNRLLQHMSPISPQAAPNDPVVFGPSHRGVQFLSQHAPDSIPLYQLHQWQHVERVVLVHRVAAALSSFAFFACWGTGVWPVVSHF</sequence>
<keyword evidence="3" id="KW-1185">Reference proteome</keyword>
<dbReference type="OrthoDB" id="3360262at2759"/>
<organism evidence="2 3">
    <name type="scientific">Malassezia pachydermatis</name>
    <dbReference type="NCBI Taxonomy" id="77020"/>
    <lineage>
        <taxon>Eukaryota</taxon>
        <taxon>Fungi</taxon>
        <taxon>Dikarya</taxon>
        <taxon>Basidiomycota</taxon>
        <taxon>Ustilaginomycotina</taxon>
        <taxon>Malasseziomycetes</taxon>
        <taxon>Malasseziales</taxon>
        <taxon>Malasseziaceae</taxon>
        <taxon>Malassezia</taxon>
    </lineage>
</organism>
<dbReference type="EMBL" id="LGAV01000007">
    <property type="protein sequence ID" value="KOS13172.1"/>
    <property type="molecule type" value="Genomic_DNA"/>
</dbReference>
<evidence type="ECO:0000313" key="3">
    <source>
        <dbReference type="Proteomes" id="UP000037751"/>
    </source>
</evidence>
<gene>
    <name evidence="2" type="ORF">Malapachy_1553</name>
</gene>
<feature type="region of interest" description="Disordered" evidence="1">
    <location>
        <begin position="144"/>
        <end position="292"/>
    </location>
</feature>
<evidence type="ECO:0000256" key="1">
    <source>
        <dbReference type="SAM" id="MobiDB-lite"/>
    </source>
</evidence>
<feature type="compositionally biased region" description="Polar residues" evidence="1">
    <location>
        <begin position="193"/>
        <end position="204"/>
    </location>
</feature>
<comment type="caution">
    <text evidence="2">The sequence shown here is derived from an EMBL/GenBank/DDBJ whole genome shotgun (WGS) entry which is preliminary data.</text>
</comment>
<evidence type="ECO:0000313" key="2">
    <source>
        <dbReference type="EMBL" id="KOS13172.1"/>
    </source>
</evidence>
<dbReference type="VEuPathDB" id="FungiDB:Malapachy_1553"/>
<proteinExistence type="predicted"/>
<feature type="compositionally biased region" description="Low complexity" evidence="1">
    <location>
        <begin position="408"/>
        <end position="420"/>
    </location>
</feature>
<feature type="region of interest" description="Disordered" evidence="1">
    <location>
        <begin position="364"/>
        <end position="387"/>
    </location>
</feature>
<feature type="compositionally biased region" description="Low complexity" evidence="1">
    <location>
        <begin position="144"/>
        <end position="165"/>
    </location>
</feature>
<dbReference type="STRING" id="77020.A0A0N0RS00"/>
<name>A0A0N0RS00_9BASI</name>
<dbReference type="AlphaFoldDB" id="A0A0N0RS00"/>
<reference evidence="2 3" key="1">
    <citation type="submission" date="2015-07" db="EMBL/GenBank/DDBJ databases">
        <title>Draft Genome Sequence of Malassezia furfur CBS1878 and Malassezia pachydermatis CBS1879.</title>
        <authorList>
            <person name="Triana S."/>
            <person name="Ohm R."/>
            <person name="Gonzalez A."/>
            <person name="DeCock H."/>
            <person name="Restrepo S."/>
            <person name="Celis A."/>
        </authorList>
    </citation>
    <scope>NUCLEOTIDE SEQUENCE [LARGE SCALE GENOMIC DNA]</scope>
    <source>
        <strain evidence="2 3">CBS 1879</strain>
    </source>
</reference>
<accession>A0A0N0RS00</accession>
<protein>
    <submittedName>
        <fullName evidence="2">Uncharacterized protein</fullName>
    </submittedName>
</protein>
<feature type="compositionally biased region" description="Polar residues" evidence="1">
    <location>
        <begin position="166"/>
        <end position="178"/>
    </location>
</feature>
<dbReference type="RefSeq" id="XP_017990804.1">
    <property type="nucleotide sequence ID" value="XM_018136057.1"/>
</dbReference>
<feature type="region of interest" description="Disordered" evidence="1">
    <location>
        <begin position="1"/>
        <end position="42"/>
    </location>
</feature>
<dbReference type="GeneID" id="28727932"/>
<feature type="region of interest" description="Disordered" evidence="1">
    <location>
        <begin position="401"/>
        <end position="466"/>
    </location>
</feature>
<dbReference type="Proteomes" id="UP000037751">
    <property type="component" value="Unassembled WGS sequence"/>
</dbReference>